<name>A0A0G1HGR1_9BACT</name>
<reference evidence="6 7" key="1">
    <citation type="journal article" date="2015" name="Nature">
        <title>rRNA introns, odd ribosomes, and small enigmatic genomes across a large radiation of phyla.</title>
        <authorList>
            <person name="Brown C.T."/>
            <person name="Hug L.A."/>
            <person name="Thomas B.C."/>
            <person name="Sharon I."/>
            <person name="Castelle C.J."/>
            <person name="Singh A."/>
            <person name="Wilkins M.J."/>
            <person name="Williams K.H."/>
            <person name="Banfield J.F."/>
        </authorList>
    </citation>
    <scope>NUCLEOTIDE SEQUENCE [LARGE SCALE GENOMIC DNA]</scope>
</reference>
<dbReference type="InterPro" id="IPR032678">
    <property type="entry name" value="tRNA-synt_1_cat_dom"/>
</dbReference>
<dbReference type="GO" id="GO:0004817">
    <property type="term" value="F:cysteine-tRNA ligase activity"/>
    <property type="evidence" value="ECO:0007669"/>
    <property type="project" value="TreeGrafter"/>
</dbReference>
<dbReference type="Gene3D" id="1.20.120.640">
    <property type="entry name" value="Anticodon-binding domain of a subclass of class I aminoacyl-tRNA synthetases"/>
    <property type="match status" value="1"/>
</dbReference>
<dbReference type="InterPro" id="IPR024909">
    <property type="entry name" value="Cys-tRNA/MSH_ligase"/>
</dbReference>
<evidence type="ECO:0000256" key="4">
    <source>
        <dbReference type="ARBA" id="ARBA00022840"/>
    </source>
</evidence>
<evidence type="ECO:0000256" key="2">
    <source>
        <dbReference type="ARBA" id="ARBA00022598"/>
    </source>
</evidence>
<dbReference type="PANTHER" id="PTHR10890">
    <property type="entry name" value="CYSTEINYL-TRNA SYNTHETASE"/>
    <property type="match status" value="1"/>
</dbReference>
<dbReference type="EMBL" id="LCIB01000042">
    <property type="protein sequence ID" value="KKT45693.1"/>
    <property type="molecule type" value="Genomic_DNA"/>
</dbReference>
<evidence type="ECO:0000256" key="1">
    <source>
        <dbReference type="ARBA" id="ARBA00011245"/>
    </source>
</evidence>
<keyword evidence="2 6" id="KW-0436">Ligase</keyword>
<dbReference type="AlphaFoldDB" id="A0A0G1HGR1"/>
<feature type="domain" description="tRNA synthetases class I catalytic" evidence="5">
    <location>
        <begin position="1"/>
        <end position="103"/>
    </location>
</feature>
<evidence type="ECO:0000256" key="3">
    <source>
        <dbReference type="ARBA" id="ARBA00022741"/>
    </source>
</evidence>
<keyword evidence="3" id="KW-0547">Nucleotide-binding</keyword>
<keyword evidence="4" id="KW-0067">ATP-binding</keyword>
<dbReference type="InterPro" id="IPR014729">
    <property type="entry name" value="Rossmann-like_a/b/a_fold"/>
</dbReference>
<dbReference type="GO" id="GO:0005524">
    <property type="term" value="F:ATP binding"/>
    <property type="evidence" value="ECO:0007669"/>
    <property type="project" value="UniProtKB-KW"/>
</dbReference>
<comment type="caution">
    <text evidence="6">The sequence shown here is derived from an EMBL/GenBank/DDBJ whole genome shotgun (WGS) entry which is preliminary data.</text>
</comment>
<proteinExistence type="predicted"/>
<dbReference type="GO" id="GO:0005829">
    <property type="term" value="C:cytosol"/>
    <property type="evidence" value="ECO:0007669"/>
    <property type="project" value="TreeGrafter"/>
</dbReference>
<dbReference type="GO" id="GO:0006423">
    <property type="term" value="P:cysteinyl-tRNA aminoacylation"/>
    <property type="evidence" value="ECO:0007669"/>
    <property type="project" value="TreeGrafter"/>
</dbReference>
<protein>
    <submittedName>
        <fullName evidence="6">Cysteine-tRNA ligase</fullName>
    </submittedName>
</protein>
<dbReference type="Pfam" id="PF01406">
    <property type="entry name" value="tRNA-synt_1e"/>
    <property type="match status" value="1"/>
</dbReference>
<comment type="subunit">
    <text evidence="1">Monomer.</text>
</comment>
<dbReference type="Proteomes" id="UP000034063">
    <property type="component" value="Unassembled WGS sequence"/>
</dbReference>
<dbReference type="SUPFAM" id="SSF52374">
    <property type="entry name" value="Nucleotidylyl transferase"/>
    <property type="match status" value="1"/>
</dbReference>
<evidence type="ECO:0000313" key="7">
    <source>
        <dbReference type="Proteomes" id="UP000034063"/>
    </source>
</evidence>
<gene>
    <name evidence="6" type="ORF">UW37_C0042G0002</name>
</gene>
<organism evidence="6 7">
    <name type="scientific">Candidatus Gottesmanbacteria bacterium GW2011_GWA2_44_17</name>
    <dbReference type="NCBI Taxonomy" id="1618444"/>
    <lineage>
        <taxon>Bacteria</taxon>
        <taxon>Candidatus Gottesmaniibacteriota</taxon>
    </lineage>
</organism>
<evidence type="ECO:0000313" key="6">
    <source>
        <dbReference type="EMBL" id="KKT45693.1"/>
    </source>
</evidence>
<dbReference type="PANTHER" id="PTHR10890:SF3">
    <property type="entry name" value="CYSTEINE--TRNA LIGASE, CYTOPLASMIC"/>
    <property type="match status" value="1"/>
</dbReference>
<evidence type="ECO:0000259" key="5">
    <source>
        <dbReference type="Pfam" id="PF01406"/>
    </source>
</evidence>
<dbReference type="PATRIC" id="fig|1618444.3.peg.651"/>
<accession>A0A0G1HGR1</accession>
<sequence length="159" mass="18349">MSMKYLGETIDIHTGGEDHISVHHPNEIAQSEAATGKQFVRFWVHHAFLMVDGRKMSKSLNNFYRVEDVEAKGFEPLALRYLYLTSHYRKQLNFTWESLAAAKEGLNNLRKLCCKVSDTLQESRSVLSPEKLAKIQNYSSRFREAIENDLQMPEALEKV</sequence>
<dbReference type="Gene3D" id="3.40.50.620">
    <property type="entry name" value="HUPs"/>
    <property type="match status" value="1"/>
</dbReference>